<dbReference type="Gene3D" id="1.20.1260.100">
    <property type="entry name" value="TspO/MBR protein"/>
    <property type="match status" value="1"/>
</dbReference>
<dbReference type="PIRSF" id="PIRSF005859">
    <property type="entry name" value="PBR"/>
    <property type="match status" value="1"/>
</dbReference>
<organism evidence="7 8">
    <name type="scientific">Brucella intermedia LMG 3301</name>
    <dbReference type="NCBI Taxonomy" id="641118"/>
    <lineage>
        <taxon>Bacteria</taxon>
        <taxon>Pseudomonadati</taxon>
        <taxon>Pseudomonadota</taxon>
        <taxon>Alphaproteobacteria</taxon>
        <taxon>Hyphomicrobiales</taxon>
        <taxon>Brucellaceae</taxon>
        <taxon>Brucella/Ochrobactrum group</taxon>
        <taxon>Brucella</taxon>
    </lineage>
</organism>
<dbReference type="AlphaFoldDB" id="C4WQX4"/>
<comment type="subcellular location">
    <subcellularLocation>
        <location evidence="1">Membrane</location>
        <topology evidence="1">Multi-pass membrane protein</topology>
    </subcellularLocation>
</comment>
<dbReference type="PANTHER" id="PTHR10057">
    <property type="entry name" value="PERIPHERAL-TYPE BENZODIAZEPINE RECEPTOR"/>
    <property type="match status" value="1"/>
</dbReference>
<dbReference type="GO" id="GO:0033013">
    <property type="term" value="P:tetrapyrrole metabolic process"/>
    <property type="evidence" value="ECO:0007669"/>
    <property type="project" value="UniProtKB-ARBA"/>
</dbReference>
<keyword evidence="3 6" id="KW-0812">Transmembrane</keyword>
<evidence type="ECO:0000313" key="8">
    <source>
        <dbReference type="Proteomes" id="UP000004386"/>
    </source>
</evidence>
<feature type="transmembrane region" description="Helical" evidence="6">
    <location>
        <begin position="114"/>
        <end position="133"/>
    </location>
</feature>
<feature type="transmembrane region" description="Helical" evidence="6">
    <location>
        <begin position="59"/>
        <end position="79"/>
    </location>
</feature>
<keyword evidence="4 6" id="KW-1133">Transmembrane helix</keyword>
<dbReference type="GO" id="GO:0016020">
    <property type="term" value="C:membrane"/>
    <property type="evidence" value="ECO:0007669"/>
    <property type="project" value="UniProtKB-SubCell"/>
</dbReference>
<dbReference type="EMBL" id="ACQA01000002">
    <property type="protein sequence ID" value="EEQ94633.1"/>
    <property type="molecule type" value="Genomic_DNA"/>
</dbReference>
<dbReference type="Pfam" id="PF03073">
    <property type="entry name" value="TspO_MBR"/>
    <property type="match status" value="1"/>
</dbReference>
<comment type="caution">
    <text evidence="7">The sequence shown here is derived from an EMBL/GenBank/DDBJ whole genome shotgun (WGS) entry which is preliminary data.</text>
</comment>
<dbReference type="InterPro" id="IPR004307">
    <property type="entry name" value="TspO_MBR"/>
</dbReference>
<keyword evidence="5 6" id="KW-0472">Membrane</keyword>
<evidence type="ECO:0000256" key="4">
    <source>
        <dbReference type="ARBA" id="ARBA00022989"/>
    </source>
</evidence>
<evidence type="ECO:0000256" key="5">
    <source>
        <dbReference type="ARBA" id="ARBA00023136"/>
    </source>
</evidence>
<feature type="transmembrane region" description="Helical" evidence="6">
    <location>
        <begin position="18"/>
        <end position="39"/>
    </location>
</feature>
<proteinExistence type="inferred from homology"/>
<dbReference type="FunFam" id="1.20.1260.100:FF:000001">
    <property type="entry name" value="translocator protein 2"/>
    <property type="match status" value="1"/>
</dbReference>
<dbReference type="PANTHER" id="PTHR10057:SF0">
    <property type="entry name" value="TRANSLOCATOR PROTEIN"/>
    <property type="match status" value="1"/>
</dbReference>
<dbReference type="CDD" id="cd15904">
    <property type="entry name" value="TSPO_MBR"/>
    <property type="match status" value="1"/>
</dbReference>
<feature type="transmembrane region" description="Helical" evidence="6">
    <location>
        <begin position="91"/>
        <end position="108"/>
    </location>
</feature>
<accession>C4WQX4</accession>
<dbReference type="HOGENOM" id="CLU_091805_2_0_5"/>
<gene>
    <name evidence="7" type="ORF">OINT_2001875</name>
</gene>
<sequence length="164" mass="18665">MCYVTDQRLGWSKNMQKWGLLAAVVLVIIVVGMAIGIGFPPGEWYAALQKPWFTPPNAAFGPMWTILYIFIATAGWRTWINDRGWQRRGPWFGQMVLNFLWTPIFFGAHMTVLGLVVIIGVWLCVLLFIIRAWRPDRISALLFVPYLIWLSLATALNAAIVVLN</sequence>
<evidence type="ECO:0000256" key="2">
    <source>
        <dbReference type="ARBA" id="ARBA00007524"/>
    </source>
</evidence>
<reference evidence="7 8" key="1">
    <citation type="submission" date="2009-05" db="EMBL/GenBank/DDBJ databases">
        <authorList>
            <person name="Setubal J.C."/>
            <person name="Boyle S."/>
            <person name="Crasta O.R."/>
            <person name="Gillespie J.J."/>
            <person name="Kenyon R.W."/>
            <person name="Lu J."/>
            <person name="Mane S."/>
            <person name="Nagrani S."/>
            <person name="Shallom J.M."/>
            <person name="Shallom S."/>
            <person name="Shukla M."/>
            <person name="Snyder E.E."/>
            <person name="Sobral B.W."/>
            <person name="Wattam A.R."/>
            <person name="Will R."/>
            <person name="Williams K."/>
            <person name="Yoo H."/>
            <person name="Munk C."/>
            <person name="Tapia R."/>
            <person name="Green L."/>
            <person name="Rogers Y."/>
            <person name="Detter J.C."/>
            <person name="Bruce D."/>
            <person name="Brettin T.S."/>
            <person name="Tsolis R."/>
        </authorList>
    </citation>
    <scope>NUCLEOTIDE SEQUENCE [LARGE SCALE GENOMIC DNA]</scope>
    <source>
        <strain evidence="7 8">LMG 3301</strain>
    </source>
</reference>
<protein>
    <submittedName>
        <fullName evidence="7">Protein crtK</fullName>
    </submittedName>
</protein>
<evidence type="ECO:0000313" key="7">
    <source>
        <dbReference type="EMBL" id="EEQ94633.1"/>
    </source>
</evidence>
<evidence type="ECO:0000256" key="6">
    <source>
        <dbReference type="SAM" id="Phobius"/>
    </source>
</evidence>
<name>C4WQX4_9HYPH</name>
<feature type="transmembrane region" description="Helical" evidence="6">
    <location>
        <begin position="140"/>
        <end position="163"/>
    </location>
</feature>
<dbReference type="Proteomes" id="UP000004386">
    <property type="component" value="Unassembled WGS sequence"/>
</dbReference>
<comment type="similarity">
    <text evidence="2">Belongs to the TspO/BZRP family.</text>
</comment>
<dbReference type="InterPro" id="IPR038330">
    <property type="entry name" value="TspO/MBR-related_sf"/>
</dbReference>
<evidence type="ECO:0000256" key="3">
    <source>
        <dbReference type="ARBA" id="ARBA00022692"/>
    </source>
</evidence>
<evidence type="ECO:0000256" key="1">
    <source>
        <dbReference type="ARBA" id="ARBA00004141"/>
    </source>
</evidence>